<accession>A0AA38UEX3</accession>
<evidence type="ECO:0000256" key="1">
    <source>
        <dbReference type="SAM" id="SignalP"/>
    </source>
</evidence>
<reference evidence="2" key="1">
    <citation type="submission" date="2022-08" db="EMBL/GenBank/DDBJ databases">
        <authorList>
            <consortium name="DOE Joint Genome Institute"/>
            <person name="Min B."/>
            <person name="Riley R."/>
            <person name="Sierra-Patev S."/>
            <person name="Naranjo-Ortiz M."/>
            <person name="Looney B."/>
            <person name="Konkel Z."/>
            <person name="Slot J.C."/>
            <person name="Sakamoto Y."/>
            <person name="Steenwyk J.L."/>
            <person name="Rokas A."/>
            <person name="Carro J."/>
            <person name="Camarero S."/>
            <person name="Ferreira P."/>
            <person name="Molpeceres G."/>
            <person name="Ruiz-Duenas F.J."/>
            <person name="Serrano A."/>
            <person name="Henrissat B."/>
            <person name="Drula E."/>
            <person name="Hughes K.W."/>
            <person name="Mata J.L."/>
            <person name="Ishikawa N.K."/>
            <person name="Vargas-Isla R."/>
            <person name="Ushijima S."/>
            <person name="Smith C.A."/>
            <person name="Ahrendt S."/>
            <person name="Andreopoulos W."/>
            <person name="He G."/>
            <person name="Labutti K."/>
            <person name="Lipzen A."/>
            <person name="Ng V."/>
            <person name="Sandor L."/>
            <person name="Barry K."/>
            <person name="Martinez A.T."/>
            <person name="Xiao Y."/>
            <person name="Gibbons J.G."/>
            <person name="Terashima K."/>
            <person name="Hibbett D.S."/>
            <person name="Grigoriev I.V."/>
        </authorList>
    </citation>
    <scope>NUCLEOTIDE SEQUENCE</scope>
    <source>
        <strain evidence="2">TFB9207</strain>
    </source>
</reference>
<dbReference type="InterPro" id="IPR011009">
    <property type="entry name" value="Kinase-like_dom_sf"/>
</dbReference>
<evidence type="ECO:0000313" key="2">
    <source>
        <dbReference type="EMBL" id="KAJ3838756.1"/>
    </source>
</evidence>
<keyword evidence="3" id="KW-1185">Reference proteome</keyword>
<gene>
    <name evidence="2" type="ORF">F5878DRAFT_618603</name>
</gene>
<dbReference type="Proteomes" id="UP001163846">
    <property type="component" value="Unassembled WGS sequence"/>
</dbReference>
<proteinExistence type="predicted"/>
<comment type="caution">
    <text evidence="2">The sequence shown here is derived from an EMBL/GenBank/DDBJ whole genome shotgun (WGS) entry which is preliminary data.</text>
</comment>
<organism evidence="2 3">
    <name type="scientific">Lentinula raphanica</name>
    <dbReference type="NCBI Taxonomy" id="153919"/>
    <lineage>
        <taxon>Eukaryota</taxon>
        <taxon>Fungi</taxon>
        <taxon>Dikarya</taxon>
        <taxon>Basidiomycota</taxon>
        <taxon>Agaricomycotina</taxon>
        <taxon>Agaricomycetes</taxon>
        <taxon>Agaricomycetidae</taxon>
        <taxon>Agaricales</taxon>
        <taxon>Marasmiineae</taxon>
        <taxon>Omphalotaceae</taxon>
        <taxon>Lentinula</taxon>
    </lineage>
</organism>
<keyword evidence="1" id="KW-0732">Signal</keyword>
<sequence length="281" mass="31446">MNLPKSNNAHVQLLACLLTLKDAIDPDDSYYRFLVDGKYVKYVTVAPGTLAGEEIDWSFAPILLGELLPSFPPGDWNNGHVAKDPETGKVTFIRTETESLAGVKNLWHPVKVNELDFTDKQSLRQRINVSRHPQLNSGKPVLTKIAVWPWELEFMEAETTAYEAICGKDIGPKFLGHVTEGENGRVIGFVTEWIEDTRAAGPEDFESCRKALGRLHALGIKLGDTNKFNFLVREGHDVVIVDFETAKKCSPGELEHEMNALREFLEEPGFRGGSFFEDITD</sequence>
<evidence type="ECO:0008006" key="4">
    <source>
        <dbReference type="Google" id="ProtNLM"/>
    </source>
</evidence>
<evidence type="ECO:0000313" key="3">
    <source>
        <dbReference type="Proteomes" id="UP001163846"/>
    </source>
</evidence>
<feature type="chain" id="PRO_5041328131" description="Alpha-galactosidase A" evidence="1">
    <location>
        <begin position="24"/>
        <end position="281"/>
    </location>
</feature>
<name>A0AA38UEX3_9AGAR</name>
<protein>
    <recommendedName>
        <fullName evidence="4">Alpha-galactosidase A</fullName>
    </recommendedName>
</protein>
<dbReference type="AlphaFoldDB" id="A0AA38UEX3"/>
<dbReference type="EMBL" id="MU806165">
    <property type="protein sequence ID" value="KAJ3838756.1"/>
    <property type="molecule type" value="Genomic_DNA"/>
</dbReference>
<dbReference type="SUPFAM" id="SSF56112">
    <property type="entry name" value="Protein kinase-like (PK-like)"/>
    <property type="match status" value="1"/>
</dbReference>
<feature type="signal peptide" evidence="1">
    <location>
        <begin position="1"/>
        <end position="23"/>
    </location>
</feature>